<dbReference type="FunFam" id="2.130.10.10:FF:000228">
    <property type="entry name" value="COMPASS-like H3K4 histone methylase component WDR5A"/>
    <property type="match status" value="1"/>
</dbReference>
<dbReference type="PROSITE" id="PS50294">
    <property type="entry name" value="WD_REPEATS_REGION"/>
    <property type="match status" value="10"/>
</dbReference>
<sequence>MLHSFRGVYQLTKTQPDSLRPLTPLATNELTHNMGFSKVLQRLKPSSRSSSGSTDVQRARHDRSAHTPVPSDDVSSAISQQDPADDSEAITVTEPRRSLMHGRSLSPSPRATEQPQPTASLTSDTSLLWSRAYEALREEDAQLVEHYEILLSRELEGTCQQHDGERRHGNRIDIDSDKRYAQLKTITDRGLRRADDNRTKYTLFGHQFILRDQVQQAAQFVQTMKGIVGEAVKASSEASLVWAGICVLLPVFTNPSAAEEANRDGLSYVASRLPYYVQLERLLWPENLLEIGPKAEFHGHIVDLYRHILEFQIKTVIRFYRKWLANMSRDIIQYDDWKRMISNIQEREQIIREESNTLNSIASRNTLEAISKVAQQNYNDMQSLLSVAKDHLDVSREHRDISAEQLQLQMCVLLCLNADSLLTHSSEMFNSRPLDLCVVNEARFDSADVQDRPRCENGTRVRVQESIYNWANDDSGEPFFWLVGPAGTGKSTVARTITDSWAKRKQLAAGYFFKRGEKGRNDTSRLFATIAVQLADTIPCFQELLRRSIDGMDVDAIGERGLKTQFDKLIMSPLMALESVHSSRQPMVIVIDALDECERPEHLSQVITLLDKLRDIRTVHLRVLFTSRFASEANGAFEPFISHKNARKFELHREFCEDAKSDIQTFLMVKFAEIKKRRKVQQDPWPADEDLARMVQLATTPEPLFIYAATLYRFVFDEKRPSNPKKQLKLWLKQCEEGKSQLHQIYDPILRQILSDEEADSDQQLKFLGLLFFLLPRYLLPHLPLSWRSETLAELGEFAKDASKVIGSFGSMIERMPLQIYGGVKLDWDAHRQKLKGHTSSVGDVAFSPDGQLVASASSDRTVRLWDVATGAVWQKLEGHSSGVSAVAFSLDGRLVASASHDATVRLWDVTTSGIKHTLKGHTSSVFTVAFSPDSQLVASGSFDRTARLWDAATGAARETFEGHEGWVTIVAFSPDGRVVASGSTDETVRLWDVNTGALRQTLKGHTSIVNAVTFSPNGQLVASASNNTIVQLWNTATGAVQHKLEGHRDAVRAVAFSPDGQVVASGSHDETVRLWDAATGAALRTLKEDHVVREVIFSMDGHMVASISGDRTLRLWDAATGTALRTLPGQTAIHAVAFSPDSQILASALEEGAMQLWDAATSTGQQMHEAEGHKGKVTAIAFSPDGRVVASTSQDRTDVATGAAQHTLDGHVRHVYSVAFSPDGQVIASTSDTTVWLWDVTSGAALRRLEGHENTVLAATFSPDSRLVASASTDMTVRLWDVATGAALHRLEGHRELIYNVAFSPGGQVVASASLDKTVRLWETATGSALQTLVGHEEGVANVTFSPDGQIVASVSADKTVRLWDAVTGVALQTLGLGYTRYLAFDPCSTARIFTDFGAVDVLTDSLAAESHSRGEMASLGDIKVRKVYL</sequence>
<keyword evidence="2" id="KW-0677">Repeat</keyword>
<dbReference type="Pfam" id="PF24883">
    <property type="entry name" value="NPHP3_N"/>
    <property type="match status" value="1"/>
</dbReference>
<feature type="repeat" description="WD" evidence="3">
    <location>
        <begin position="1250"/>
        <end position="1291"/>
    </location>
</feature>
<dbReference type="InterPro" id="IPR027417">
    <property type="entry name" value="P-loop_NTPase"/>
</dbReference>
<dbReference type="InterPro" id="IPR056884">
    <property type="entry name" value="NPHP3-like_N"/>
</dbReference>
<dbReference type="PANTHER" id="PTHR19879:SF9">
    <property type="entry name" value="TRANSCRIPTION INITIATION FACTOR TFIID SUBUNIT 5"/>
    <property type="match status" value="1"/>
</dbReference>
<feature type="repeat" description="WD" evidence="3">
    <location>
        <begin position="835"/>
        <end position="876"/>
    </location>
</feature>
<dbReference type="Pfam" id="PF00400">
    <property type="entry name" value="WD40"/>
    <property type="match status" value="13"/>
</dbReference>
<feature type="repeat" description="WD" evidence="3">
    <location>
        <begin position="1209"/>
        <end position="1249"/>
    </location>
</feature>
<feature type="repeat" description="WD" evidence="3">
    <location>
        <begin position="1045"/>
        <end position="1086"/>
    </location>
</feature>
<dbReference type="GO" id="GO:0035097">
    <property type="term" value="C:histone methyltransferase complex"/>
    <property type="evidence" value="ECO:0007669"/>
    <property type="project" value="UniProtKB-ARBA"/>
</dbReference>
<feature type="repeat" description="WD" evidence="3">
    <location>
        <begin position="877"/>
        <end position="918"/>
    </location>
</feature>
<feature type="domain" description="NWD NACHT-NTPase N-terminal" evidence="5">
    <location>
        <begin position="128"/>
        <end position="353"/>
    </location>
</feature>
<feature type="repeat" description="WD" evidence="3">
    <location>
        <begin position="1292"/>
        <end position="1333"/>
    </location>
</feature>
<dbReference type="Proteomes" id="UP001243330">
    <property type="component" value="Unassembled WGS sequence"/>
</dbReference>
<dbReference type="InterPro" id="IPR019775">
    <property type="entry name" value="WD40_repeat_CS"/>
</dbReference>
<evidence type="ECO:0000256" key="1">
    <source>
        <dbReference type="ARBA" id="ARBA00022574"/>
    </source>
</evidence>
<feature type="repeat" description="WD" evidence="3">
    <location>
        <begin position="1134"/>
        <end position="1168"/>
    </location>
</feature>
<dbReference type="PROSITE" id="PS00678">
    <property type="entry name" value="WD_REPEATS_1"/>
    <property type="match status" value="10"/>
</dbReference>
<dbReference type="Gene3D" id="2.130.10.10">
    <property type="entry name" value="YVTN repeat-like/Quinoprotein amine dehydrogenase"/>
    <property type="match status" value="6"/>
</dbReference>
<dbReference type="SMART" id="SM00320">
    <property type="entry name" value="WD40"/>
    <property type="match status" value="13"/>
</dbReference>
<feature type="repeat" description="WD" evidence="3">
    <location>
        <begin position="1093"/>
        <end position="1127"/>
    </location>
</feature>
<dbReference type="PRINTS" id="PR00320">
    <property type="entry name" value="GPROTEINBRPT"/>
</dbReference>
<dbReference type="PANTHER" id="PTHR19879">
    <property type="entry name" value="TRANSCRIPTION INITIATION FACTOR TFIID"/>
    <property type="match status" value="1"/>
</dbReference>
<proteinExistence type="predicted"/>
<keyword evidence="8" id="KW-1185">Reference proteome</keyword>
<feature type="region of interest" description="Disordered" evidence="4">
    <location>
        <begin position="41"/>
        <end position="123"/>
    </location>
</feature>
<evidence type="ECO:0000259" key="5">
    <source>
        <dbReference type="Pfam" id="PF17100"/>
    </source>
</evidence>
<accession>A0AAD9EEF1</accession>
<dbReference type="SUPFAM" id="SSF50998">
    <property type="entry name" value="Quinoprotein alcohol dehydrogenase-like"/>
    <property type="match status" value="1"/>
</dbReference>
<dbReference type="Gene3D" id="3.40.50.300">
    <property type="entry name" value="P-loop containing nucleotide triphosphate hydrolases"/>
    <property type="match status" value="1"/>
</dbReference>
<dbReference type="EMBL" id="JAQOWY010000266">
    <property type="protein sequence ID" value="KAK1845610.1"/>
    <property type="molecule type" value="Genomic_DNA"/>
</dbReference>
<comment type="caution">
    <text evidence="7">The sequence shown here is derived from an EMBL/GenBank/DDBJ whole genome shotgun (WGS) entry which is preliminary data.</text>
</comment>
<evidence type="ECO:0000256" key="4">
    <source>
        <dbReference type="SAM" id="MobiDB-lite"/>
    </source>
</evidence>
<protein>
    <submittedName>
        <fullName evidence="7">Vegetative incompatibility protein het-e-1</fullName>
    </submittedName>
</protein>
<dbReference type="InterPro" id="IPR001680">
    <property type="entry name" value="WD40_rpt"/>
</dbReference>
<dbReference type="InterPro" id="IPR015943">
    <property type="entry name" value="WD40/YVTN_repeat-like_dom_sf"/>
</dbReference>
<feature type="repeat" description="WD" evidence="3">
    <location>
        <begin position="919"/>
        <end position="960"/>
    </location>
</feature>
<feature type="repeat" description="WD" evidence="3">
    <location>
        <begin position="961"/>
        <end position="1002"/>
    </location>
</feature>
<name>A0AAD9EEF1_9PEZI</name>
<dbReference type="SUPFAM" id="SSF50978">
    <property type="entry name" value="WD40 repeat-like"/>
    <property type="match status" value="1"/>
</dbReference>
<reference evidence="7" key="1">
    <citation type="submission" date="2023-01" db="EMBL/GenBank/DDBJ databases">
        <title>Colletotrichum chrysophilum M932 genome sequence.</title>
        <authorList>
            <person name="Baroncelli R."/>
        </authorList>
    </citation>
    <scope>NUCLEOTIDE SEQUENCE</scope>
    <source>
        <strain evidence="7">M932</strain>
    </source>
</reference>
<feature type="compositionally biased region" description="Polar residues" evidence="4">
    <location>
        <begin position="73"/>
        <end position="82"/>
    </location>
</feature>
<organism evidence="7 8">
    <name type="scientific">Colletotrichum chrysophilum</name>
    <dbReference type="NCBI Taxonomy" id="1836956"/>
    <lineage>
        <taxon>Eukaryota</taxon>
        <taxon>Fungi</taxon>
        <taxon>Dikarya</taxon>
        <taxon>Ascomycota</taxon>
        <taxon>Pezizomycotina</taxon>
        <taxon>Sordariomycetes</taxon>
        <taxon>Hypocreomycetidae</taxon>
        <taxon>Glomerellales</taxon>
        <taxon>Glomerellaceae</taxon>
        <taxon>Colletotrichum</taxon>
        <taxon>Colletotrichum gloeosporioides species complex</taxon>
    </lineage>
</organism>
<feature type="repeat" description="WD" evidence="3">
    <location>
        <begin position="1003"/>
        <end position="1044"/>
    </location>
</feature>
<dbReference type="InterPro" id="IPR011047">
    <property type="entry name" value="Quinoprotein_ADH-like_sf"/>
</dbReference>
<dbReference type="Pfam" id="PF17100">
    <property type="entry name" value="NACHT_N"/>
    <property type="match status" value="1"/>
</dbReference>
<keyword evidence="1 3" id="KW-0853">WD repeat</keyword>
<dbReference type="CDD" id="cd00200">
    <property type="entry name" value="WD40"/>
    <property type="match status" value="2"/>
</dbReference>
<feature type="compositionally biased region" description="Polar residues" evidence="4">
    <location>
        <begin position="105"/>
        <end position="123"/>
    </location>
</feature>
<dbReference type="InterPro" id="IPR020472">
    <property type="entry name" value="WD40_PAC1"/>
</dbReference>
<dbReference type="SUPFAM" id="SSF52540">
    <property type="entry name" value="P-loop containing nucleoside triphosphate hydrolases"/>
    <property type="match status" value="1"/>
</dbReference>
<evidence type="ECO:0000313" key="7">
    <source>
        <dbReference type="EMBL" id="KAK1845610.1"/>
    </source>
</evidence>
<evidence type="ECO:0000313" key="8">
    <source>
        <dbReference type="Proteomes" id="UP001243330"/>
    </source>
</evidence>
<evidence type="ECO:0000256" key="2">
    <source>
        <dbReference type="ARBA" id="ARBA00022737"/>
    </source>
</evidence>
<evidence type="ECO:0000256" key="3">
    <source>
        <dbReference type="PROSITE-ProRule" id="PRU00221"/>
    </source>
</evidence>
<feature type="repeat" description="WD" evidence="3">
    <location>
        <begin position="1171"/>
        <end position="1198"/>
    </location>
</feature>
<dbReference type="PROSITE" id="PS50082">
    <property type="entry name" value="WD_REPEATS_2"/>
    <property type="match status" value="13"/>
</dbReference>
<feature type="domain" description="Nephrocystin 3-like N-terminal" evidence="6">
    <location>
        <begin position="464"/>
        <end position="628"/>
    </location>
</feature>
<dbReference type="InterPro" id="IPR031359">
    <property type="entry name" value="NACHT_N"/>
</dbReference>
<evidence type="ECO:0000259" key="6">
    <source>
        <dbReference type="Pfam" id="PF24883"/>
    </source>
</evidence>
<gene>
    <name evidence="7" type="ORF">CCHR01_11780</name>
</gene>
<dbReference type="InterPro" id="IPR036322">
    <property type="entry name" value="WD40_repeat_dom_sf"/>
</dbReference>
<feature type="repeat" description="WD" evidence="3">
    <location>
        <begin position="1334"/>
        <end position="1375"/>
    </location>
</feature>